<evidence type="ECO:0000313" key="1">
    <source>
        <dbReference type="EMBL" id="EGC45042.1"/>
    </source>
</evidence>
<evidence type="ECO:0000313" key="2">
    <source>
        <dbReference type="Proteomes" id="UP000008142"/>
    </source>
</evidence>
<accession>F0UFZ3</accession>
<dbReference type="OMA" id="IYINLQW"/>
<organism evidence="2">
    <name type="scientific">Ajellomyces capsulatus (strain H88)</name>
    <name type="common">Darling's disease fungus</name>
    <name type="synonym">Histoplasma capsulatum</name>
    <dbReference type="NCBI Taxonomy" id="544711"/>
    <lineage>
        <taxon>Eukaryota</taxon>
        <taxon>Fungi</taxon>
        <taxon>Dikarya</taxon>
        <taxon>Ascomycota</taxon>
        <taxon>Pezizomycotina</taxon>
        <taxon>Eurotiomycetes</taxon>
        <taxon>Eurotiomycetidae</taxon>
        <taxon>Onygenales</taxon>
        <taxon>Ajellomycetaceae</taxon>
        <taxon>Histoplasma</taxon>
    </lineage>
</organism>
<dbReference type="HOGENOM" id="CLU_2196125_0_0_1"/>
<proteinExistence type="predicted"/>
<sequence>MINIAKFEQFGLNTFYNAISTLDNVIKLIYNAAQQIQAFDISEVQSLIKVVKNNFKLKSTEIYINLQWQYISLTREKCESAQTLKAKIRKIHTEKLFLDSDCVISEIE</sequence>
<dbReference type="EMBL" id="DS990638">
    <property type="protein sequence ID" value="EGC45042.1"/>
    <property type="molecule type" value="Genomic_DNA"/>
</dbReference>
<reference evidence="2" key="1">
    <citation type="submission" date="2008-07" db="EMBL/GenBank/DDBJ databases">
        <title>Annotation of Ajellomyces capsulatus strain H88.</title>
        <authorList>
            <person name="Champion M."/>
            <person name="Cuomo C."/>
            <person name="Ma L.-J."/>
            <person name="Henn M.R."/>
            <person name="Sil A."/>
            <person name="Goldman B."/>
            <person name="Young S.K."/>
            <person name="Kodira C.D."/>
            <person name="Zeng Q."/>
            <person name="Koehrsen M."/>
            <person name="Alvarado L."/>
            <person name="Berlin A."/>
            <person name="Borenstein D."/>
            <person name="Chen Z."/>
            <person name="Engels R."/>
            <person name="Freedman E."/>
            <person name="Gellesch M."/>
            <person name="Goldberg J."/>
            <person name="Griggs A."/>
            <person name="Gujja S."/>
            <person name="Heiman D."/>
            <person name="Hepburn T."/>
            <person name="Howarth C."/>
            <person name="Jen D."/>
            <person name="Larson L."/>
            <person name="Lewis B."/>
            <person name="Mehta T."/>
            <person name="Park D."/>
            <person name="Pearson M."/>
            <person name="Roberts A."/>
            <person name="Saif S."/>
            <person name="Shea T."/>
            <person name="Shenoy N."/>
            <person name="Sisk P."/>
            <person name="Stolte C."/>
            <person name="Sykes S."/>
            <person name="Walk T."/>
            <person name="White J."/>
            <person name="Yandava C."/>
            <person name="Klein B."/>
            <person name="McEwen J.G."/>
            <person name="Puccia R."/>
            <person name="Goldman G.H."/>
            <person name="Felipe M.S."/>
            <person name="Nino-Vega G."/>
            <person name="San-Blas G."/>
            <person name="Taylor J."/>
            <person name="Mendoza L."/>
            <person name="Galagan J."/>
            <person name="Nusbaum C."/>
            <person name="Birren B."/>
        </authorList>
    </citation>
    <scope>NUCLEOTIDE SEQUENCE [LARGE SCALE GENOMIC DNA]</scope>
    <source>
        <strain evidence="2">H88</strain>
    </source>
</reference>
<dbReference type="Proteomes" id="UP000008142">
    <property type="component" value="Unassembled WGS sequence"/>
</dbReference>
<dbReference type="STRING" id="544711.F0UFZ3"/>
<dbReference type="OrthoDB" id="4187101at2759"/>
<name>F0UFZ3_AJEC8</name>
<dbReference type="AlphaFoldDB" id="F0UFZ3"/>
<protein>
    <submittedName>
        <fullName evidence="1">Uncharacterized protein</fullName>
    </submittedName>
</protein>
<gene>
    <name evidence="1" type="ORF">HCEG_04257</name>
</gene>